<accession>A0A6P6YFH2</accession>
<keyword evidence="2" id="KW-0472">Membrane</keyword>
<evidence type="ECO:0000313" key="4">
    <source>
        <dbReference type="RefSeq" id="XP_027204007.1"/>
    </source>
</evidence>
<keyword evidence="3" id="KW-1185">Reference proteome</keyword>
<feature type="region of interest" description="Disordered" evidence="1">
    <location>
        <begin position="61"/>
        <end position="81"/>
    </location>
</feature>
<feature type="compositionally biased region" description="Low complexity" evidence="1">
    <location>
        <begin position="142"/>
        <end position="154"/>
    </location>
</feature>
<evidence type="ECO:0000313" key="5">
    <source>
        <dbReference type="RefSeq" id="XP_027204008.1"/>
    </source>
</evidence>
<feature type="transmembrane region" description="Helical" evidence="2">
    <location>
        <begin position="179"/>
        <end position="203"/>
    </location>
</feature>
<evidence type="ECO:0000256" key="1">
    <source>
        <dbReference type="SAM" id="MobiDB-lite"/>
    </source>
</evidence>
<keyword evidence="2" id="KW-1133">Transmembrane helix</keyword>
<dbReference type="KEGG" id="dpte:113797770"/>
<keyword evidence="2" id="KW-0812">Transmembrane</keyword>
<feature type="region of interest" description="Disordered" evidence="1">
    <location>
        <begin position="218"/>
        <end position="244"/>
    </location>
</feature>
<gene>
    <name evidence="4 5" type="primary">LOC113797770</name>
</gene>
<dbReference type="RefSeq" id="XP_027204008.1">
    <property type="nucleotide sequence ID" value="XM_027348207.1"/>
</dbReference>
<dbReference type="AlphaFoldDB" id="A0A6P6YFH2"/>
<proteinExistence type="predicted"/>
<evidence type="ECO:0000256" key="2">
    <source>
        <dbReference type="SAM" id="Phobius"/>
    </source>
</evidence>
<dbReference type="Proteomes" id="UP000515146">
    <property type="component" value="Unplaced"/>
</dbReference>
<sequence>MCKSKGNHQQAGCYVEHTNSFNNMMNDRSSDISRHGCIEMLSNDQRIPCMELALALRSSLSHHHNHNHNHHSNHHRHHSSIHIHQPMTTTTNNNNNNHNPIHRKHNKTITCCLDDMCNYVKTINDDTNNDSDNHHHHHQHHQQQPQSTIISSSNDFDSFGKHLQENFGIEGSIQQYGSILIIAFIMTPILILISIICMVILYIRKVDKNKKFPKQLSINNNNNNKDHHHHQQQQKIHQTNHHQKNNKFSIKSKINANNNKQKLFVDVNKYPHGIGNIQSLTPFTQLDEDIFDNYPESLPSLPNIISGHNLPSSTAITNDFTIIEFDKRKKETTFSTLTDQNRVENTNTIYMSPPQPPLNNSHLKSINHSNHLDLVSETFSEYSNRAFKFHEEDR</sequence>
<dbReference type="OrthoDB" id="5914644at2759"/>
<dbReference type="RefSeq" id="XP_027204007.1">
    <property type="nucleotide sequence ID" value="XM_027348206.1"/>
</dbReference>
<feature type="region of interest" description="Disordered" evidence="1">
    <location>
        <begin position="128"/>
        <end position="155"/>
    </location>
</feature>
<name>A0A6P6YFH2_DERPT</name>
<evidence type="ECO:0000313" key="3">
    <source>
        <dbReference type="Proteomes" id="UP000515146"/>
    </source>
</evidence>
<protein>
    <submittedName>
        <fullName evidence="4 5">Homeobox protein 5-like</fullName>
    </submittedName>
</protein>
<feature type="compositionally biased region" description="Basic residues" evidence="1">
    <location>
        <begin position="226"/>
        <end position="244"/>
    </location>
</feature>
<organism evidence="3 4">
    <name type="scientific">Dermatophagoides pteronyssinus</name>
    <name type="common">European house dust mite</name>
    <dbReference type="NCBI Taxonomy" id="6956"/>
    <lineage>
        <taxon>Eukaryota</taxon>
        <taxon>Metazoa</taxon>
        <taxon>Ecdysozoa</taxon>
        <taxon>Arthropoda</taxon>
        <taxon>Chelicerata</taxon>
        <taxon>Arachnida</taxon>
        <taxon>Acari</taxon>
        <taxon>Acariformes</taxon>
        <taxon>Sarcoptiformes</taxon>
        <taxon>Astigmata</taxon>
        <taxon>Psoroptidia</taxon>
        <taxon>Analgoidea</taxon>
        <taxon>Pyroglyphidae</taxon>
        <taxon>Dermatophagoidinae</taxon>
        <taxon>Dermatophagoides</taxon>
    </lineage>
</organism>
<reference evidence="4 5" key="1">
    <citation type="submission" date="2025-04" db="UniProtKB">
        <authorList>
            <consortium name="RefSeq"/>
        </authorList>
    </citation>
    <scope>IDENTIFICATION</scope>
    <source>
        <strain evidence="4 5">Airmid</strain>
    </source>
</reference>